<sequence>MYSNKVIAFVDILGFKSLISRSEKEEAIAESLLNVLTSLLPEQIQEESSFQINYDRIPKEQVEEVEKLAKLFSKGVFGQCDIKISYFSDCIVLSAPAEDEMSCFMIFEYLAKLMVRVFEEYNLLLRGGISMGKLYHEQAGPLFGPAMVDAYEIESKLAIYPRILLEKNTFRGVKSTERNTYMLPLFSEKNGEGYITLASAYQYLATSSTMATIPNFLDQLINGYTSSLSKSIELAEKFKGSKHEDKYEWALNEMRSIEDEMKSLG</sequence>
<reference evidence="1" key="1">
    <citation type="thesis" date="2020" institute="Technische Universitat Dresden" country="Dresden, Germany">
        <title>The Agarolytic System of Microbulbifer elongatus PORT2, Isolated from Batu Karas, Pangandaran West Java Indonesia.</title>
        <authorList>
            <person name="Anggraeni S.R."/>
        </authorList>
    </citation>
    <scope>NUCLEOTIDE SEQUENCE</scope>
    <source>
        <strain evidence="1">PORT2</strain>
    </source>
</reference>
<dbReference type="Proteomes" id="UP001205566">
    <property type="component" value="Unassembled WGS sequence"/>
</dbReference>
<organism evidence="1 2">
    <name type="scientific">Microbulbifer elongatus</name>
    <dbReference type="NCBI Taxonomy" id="86173"/>
    <lineage>
        <taxon>Bacteria</taxon>
        <taxon>Pseudomonadati</taxon>
        <taxon>Pseudomonadota</taxon>
        <taxon>Gammaproteobacteria</taxon>
        <taxon>Cellvibrionales</taxon>
        <taxon>Microbulbiferaceae</taxon>
        <taxon>Microbulbifer</taxon>
    </lineage>
</organism>
<proteinExistence type="predicted"/>
<dbReference type="EMBL" id="JACASI010000012">
    <property type="protein sequence ID" value="MCQ3828518.1"/>
    <property type="molecule type" value="Genomic_DNA"/>
</dbReference>
<accession>A0ABT1NX97</accession>
<evidence type="ECO:0000313" key="1">
    <source>
        <dbReference type="EMBL" id="MCQ3828518.1"/>
    </source>
</evidence>
<dbReference type="RefSeq" id="WP_255873353.1">
    <property type="nucleotide sequence ID" value="NZ_JACASI010000012.1"/>
</dbReference>
<keyword evidence="2" id="KW-1185">Reference proteome</keyword>
<evidence type="ECO:0008006" key="3">
    <source>
        <dbReference type="Google" id="ProtNLM"/>
    </source>
</evidence>
<name>A0ABT1NX97_9GAMM</name>
<gene>
    <name evidence="1" type="ORF">HXX02_03595</name>
</gene>
<protein>
    <recommendedName>
        <fullName evidence="3">Guanylate cyclase domain-containing protein</fullName>
    </recommendedName>
</protein>
<evidence type="ECO:0000313" key="2">
    <source>
        <dbReference type="Proteomes" id="UP001205566"/>
    </source>
</evidence>
<comment type="caution">
    <text evidence="1">The sequence shown here is derived from an EMBL/GenBank/DDBJ whole genome shotgun (WGS) entry which is preliminary data.</text>
</comment>